<feature type="signal peptide" evidence="2">
    <location>
        <begin position="1"/>
        <end position="26"/>
    </location>
</feature>
<dbReference type="KEGG" id="gbn:GEOBRER4_06750"/>
<gene>
    <name evidence="3" type="ORF">GEOBRER4_n0698</name>
</gene>
<keyword evidence="4" id="KW-1185">Reference proteome</keyword>
<feature type="transmembrane region" description="Helical" evidence="1">
    <location>
        <begin position="36"/>
        <end position="65"/>
    </location>
</feature>
<dbReference type="EMBL" id="AP023213">
    <property type="protein sequence ID" value="BCG45925.1"/>
    <property type="molecule type" value="Genomic_DNA"/>
</dbReference>
<evidence type="ECO:0000313" key="4">
    <source>
        <dbReference type="Proteomes" id="UP000515472"/>
    </source>
</evidence>
<proteinExistence type="predicted"/>
<protein>
    <submittedName>
        <fullName evidence="3">Uncharacterized protein</fullName>
    </submittedName>
</protein>
<evidence type="ECO:0000256" key="1">
    <source>
        <dbReference type="SAM" id="Phobius"/>
    </source>
</evidence>
<keyword evidence="1" id="KW-0472">Membrane</keyword>
<dbReference type="AlphaFoldDB" id="A0A6S6M3I4"/>
<name>A0A6S6M3I4_9BACT</name>
<keyword evidence="2" id="KW-0732">Signal</keyword>
<organism evidence="3 4">
    <name type="scientific">Citrifermentans bremense</name>
    <dbReference type="NCBI Taxonomy" id="60035"/>
    <lineage>
        <taxon>Bacteria</taxon>
        <taxon>Pseudomonadati</taxon>
        <taxon>Thermodesulfobacteriota</taxon>
        <taxon>Desulfuromonadia</taxon>
        <taxon>Geobacterales</taxon>
        <taxon>Geobacteraceae</taxon>
        <taxon>Citrifermentans</taxon>
    </lineage>
</organism>
<accession>A0A6S6M3I4</accession>
<dbReference type="Proteomes" id="UP000515472">
    <property type="component" value="Chromosome"/>
</dbReference>
<reference evidence="3 4" key="1">
    <citation type="submission" date="2020-06" db="EMBL/GenBank/DDBJ databases">
        <title>Interaction of electrochemicaly active bacteria, Geobacter bremensis R4 on different carbon anode.</title>
        <authorList>
            <person name="Meng L."/>
            <person name="Yoshida N."/>
        </authorList>
    </citation>
    <scope>NUCLEOTIDE SEQUENCE [LARGE SCALE GENOMIC DNA]</scope>
    <source>
        <strain evidence="3 4">R4</strain>
    </source>
</reference>
<dbReference type="RefSeq" id="WP_085813859.1">
    <property type="nucleotide sequence ID" value="NZ_AP023213.1"/>
</dbReference>
<evidence type="ECO:0000256" key="2">
    <source>
        <dbReference type="SAM" id="SignalP"/>
    </source>
</evidence>
<feature type="chain" id="PRO_5027806456" evidence="2">
    <location>
        <begin position="27"/>
        <end position="82"/>
    </location>
</feature>
<sequence>MKTRMRIPAAVNTAIVFLMTTANAFAASTSKVFVSKLGIFIFLGFCALVLVVQLIPAMMTLYGMLKGLGKEREKSPSRVKSN</sequence>
<keyword evidence="1" id="KW-0812">Transmembrane</keyword>
<keyword evidence="1" id="KW-1133">Transmembrane helix</keyword>
<evidence type="ECO:0000313" key="3">
    <source>
        <dbReference type="EMBL" id="BCG45925.1"/>
    </source>
</evidence>